<feature type="domain" description="Transposase (putative) YhgA-like" evidence="2">
    <location>
        <begin position="76"/>
        <end position="245"/>
    </location>
</feature>
<accession>A0A2R4XLH9</accession>
<dbReference type="PANTHER" id="PTHR34611:SF2">
    <property type="entry name" value="INACTIVE RECOMBINATION-PROMOTING NUCLEASE-LIKE PROTEIN RPNE-RELATED"/>
    <property type="match status" value="1"/>
</dbReference>
<evidence type="ECO:0000259" key="2">
    <source>
        <dbReference type="Pfam" id="PF04754"/>
    </source>
</evidence>
<dbReference type="AlphaFoldDB" id="A0A2R4XLH9"/>
<dbReference type="InterPro" id="IPR051699">
    <property type="entry name" value="Rpn/YhgA-like_nuclease"/>
</dbReference>
<dbReference type="EMBL" id="CP028901">
    <property type="protein sequence ID" value="AWB34621.1"/>
    <property type="molecule type" value="Genomic_DNA"/>
</dbReference>
<sequence>MDTSSKIRSRGSCLIVSTRHQALPSSPRPISLIPKMRHQAFPRMAERGHCGYCISRGNSILVDLFPDPEIPMTQNDPSYRQLFGNHAVMRDLLRLPWLRQLGVTLDLDTLRPGDCTDLVTTRLRQRRVDILWQARTLDDQPACIQIHVEHQSQPRQDMALRMMTYRGLLYEDLRSRQAGQDTQATGGLLPAMIPIVLYSGIRRWKAPHQIRDLILPVNDLLEPFQPRLKYILLDTQTLTRQVLESTATPGAITDADLQDNLAWLQFRLEHNKGRDDVIDLIHRLVSLTQPSLGQQQSSELHESGSQGNSSTQDVFANWLHSVVLPRSLPALHQCKTGSQENLNASSTISISEVINMLMNTRNWEEQWRQEGIEKGIEKGIRQGQAAQLADTMSYRFGPIPEDILLRLENASPEELSRWARNLLDAKTIEEIFAGDH</sequence>
<evidence type="ECO:0000256" key="1">
    <source>
        <dbReference type="SAM" id="MobiDB-lite"/>
    </source>
</evidence>
<dbReference type="Proteomes" id="UP000244571">
    <property type="component" value="Chromosome"/>
</dbReference>
<evidence type="ECO:0000313" key="4">
    <source>
        <dbReference type="Proteomes" id="UP000244571"/>
    </source>
</evidence>
<dbReference type="Pfam" id="PF04754">
    <property type="entry name" value="Transposase_31"/>
    <property type="match status" value="1"/>
</dbReference>
<gene>
    <name evidence="3" type="ORF">DBV39_13870</name>
</gene>
<keyword evidence="4" id="KW-1185">Reference proteome</keyword>
<name>A0A2R4XLH9_9BURK</name>
<evidence type="ECO:0000313" key="3">
    <source>
        <dbReference type="EMBL" id="AWB34621.1"/>
    </source>
</evidence>
<dbReference type="PANTHER" id="PTHR34611">
    <property type="match status" value="1"/>
</dbReference>
<feature type="region of interest" description="Disordered" evidence="1">
    <location>
        <begin position="292"/>
        <end position="311"/>
    </location>
</feature>
<dbReference type="InterPro" id="IPR006842">
    <property type="entry name" value="Transposase_31"/>
</dbReference>
<protein>
    <recommendedName>
        <fullName evidence="2">Transposase (putative) YhgA-like domain-containing protein</fullName>
    </recommendedName>
</protein>
<organism evidence="3 4">
    <name type="scientific">Orrella marina</name>
    <dbReference type="NCBI Taxonomy" id="2163011"/>
    <lineage>
        <taxon>Bacteria</taxon>
        <taxon>Pseudomonadati</taxon>
        <taxon>Pseudomonadota</taxon>
        <taxon>Betaproteobacteria</taxon>
        <taxon>Burkholderiales</taxon>
        <taxon>Alcaligenaceae</taxon>
        <taxon>Orrella</taxon>
    </lineage>
</organism>
<proteinExistence type="predicted"/>
<dbReference type="KEGG" id="boz:DBV39_13870"/>
<reference evidence="3 4" key="1">
    <citation type="submission" date="2018-04" db="EMBL/GenBank/DDBJ databases">
        <title>Bordetella sp. HZ20 isolated from seawater.</title>
        <authorList>
            <person name="Sun C."/>
        </authorList>
    </citation>
    <scope>NUCLEOTIDE SEQUENCE [LARGE SCALE GENOMIC DNA]</scope>
    <source>
        <strain evidence="3 4">HZ20</strain>
    </source>
</reference>